<evidence type="ECO:0000313" key="1">
    <source>
        <dbReference type="EMBL" id="ATG88186.1"/>
    </source>
</evidence>
<evidence type="ECO:0000313" key="2">
    <source>
        <dbReference type="Proteomes" id="UP000217311"/>
    </source>
</evidence>
<proteinExistence type="predicted"/>
<gene>
    <name evidence="1" type="ORF">CA606_20030</name>
</gene>
<name>A0A291IDB6_CAUVI</name>
<protein>
    <submittedName>
        <fullName evidence="1">Uncharacterized protein</fullName>
    </submittedName>
</protein>
<dbReference type="EMBL" id="CP023315">
    <property type="protein sequence ID" value="ATG88186.1"/>
    <property type="molecule type" value="Genomic_DNA"/>
</dbReference>
<dbReference type="AlphaFoldDB" id="A0A291IDB6"/>
<sequence>MIDEPTTRPSDEFRALTILALALAETLGQQGQGEKFLVNLMRVIEDQRPTASADDRAITWADKLATELLVR</sequence>
<dbReference type="RefSeq" id="WP_097563474.1">
    <property type="nucleotide sequence ID" value="NZ_CP023315.3"/>
</dbReference>
<accession>A0A291IDB6</accession>
<organism evidence="1 2">
    <name type="scientific">Caulobacter vibrioides</name>
    <name type="common">Caulobacter crescentus</name>
    <dbReference type="NCBI Taxonomy" id="155892"/>
    <lineage>
        <taxon>Bacteria</taxon>
        <taxon>Pseudomonadati</taxon>
        <taxon>Pseudomonadota</taxon>
        <taxon>Alphaproteobacteria</taxon>
        <taxon>Caulobacterales</taxon>
        <taxon>Caulobacteraceae</taxon>
        <taxon>Caulobacter</taxon>
    </lineage>
</organism>
<dbReference type="Proteomes" id="UP000217311">
    <property type="component" value="Chromosome"/>
</dbReference>
<reference evidence="2" key="1">
    <citation type="submission" date="2017-09" db="EMBL/GenBank/DDBJ databases">
        <title>Genome evolution observed in wild isolates of Caulobacter crescentus.</title>
        <authorList>
            <person name="Ely B."/>
            <person name="Wilson K."/>
            <person name="Scott D."/>
        </authorList>
    </citation>
    <scope>NUCLEOTIDE SEQUENCE [LARGE SCALE GENOMIC DNA]</scope>
    <source>
        <strain evidence="2">CB13b1a</strain>
    </source>
</reference>